<protein>
    <submittedName>
        <fullName evidence="4">Transcriptional regulator</fullName>
    </submittedName>
</protein>
<dbReference type="GO" id="GO:0045892">
    <property type="term" value="P:negative regulation of DNA-templated transcription"/>
    <property type="evidence" value="ECO:0007669"/>
    <property type="project" value="InterPro"/>
</dbReference>
<dbReference type="SUPFAM" id="SSF46689">
    <property type="entry name" value="Homeodomain-like"/>
    <property type="match status" value="1"/>
</dbReference>
<comment type="caution">
    <text evidence="4">The sequence shown here is derived from an EMBL/GenBank/DDBJ whole genome shotgun (WGS) entry which is preliminary data.</text>
</comment>
<accession>A0A1E7ZFY1</accession>
<dbReference type="AlphaFoldDB" id="A0A1E7ZFY1"/>
<dbReference type="Gene3D" id="1.10.357.10">
    <property type="entry name" value="Tetracycline Repressor, domain 2"/>
    <property type="match status" value="1"/>
</dbReference>
<proteinExistence type="predicted"/>
<dbReference type="InterPro" id="IPR009057">
    <property type="entry name" value="Homeodomain-like_sf"/>
</dbReference>
<reference evidence="4 5" key="1">
    <citation type="submission" date="2016-08" db="EMBL/GenBank/DDBJ databases">
        <authorList>
            <person name="Seilhamer J.J."/>
        </authorList>
    </citation>
    <scope>NUCLEOTIDE SEQUENCE [LARGE SCALE GENOMIC DNA]</scope>
    <source>
        <strain evidence="4 5">KCTC 42603</strain>
    </source>
</reference>
<dbReference type="PANTHER" id="PTHR30328:SF54">
    <property type="entry name" value="HTH-TYPE TRANSCRIPTIONAL REPRESSOR SCO4008"/>
    <property type="match status" value="1"/>
</dbReference>
<evidence type="ECO:0000256" key="1">
    <source>
        <dbReference type="ARBA" id="ARBA00023125"/>
    </source>
</evidence>
<dbReference type="Gene3D" id="1.10.10.60">
    <property type="entry name" value="Homeodomain-like"/>
    <property type="match status" value="1"/>
</dbReference>
<gene>
    <name evidence="4" type="ORF">BFC18_03770</name>
</gene>
<dbReference type="Pfam" id="PF08362">
    <property type="entry name" value="TetR_C_3"/>
    <property type="match status" value="1"/>
</dbReference>
<organism evidence="4 5">
    <name type="scientific">Alteromonas confluentis</name>
    <dbReference type="NCBI Taxonomy" id="1656094"/>
    <lineage>
        <taxon>Bacteria</taxon>
        <taxon>Pseudomonadati</taxon>
        <taxon>Pseudomonadota</taxon>
        <taxon>Gammaproteobacteria</taxon>
        <taxon>Alteromonadales</taxon>
        <taxon>Alteromonadaceae</taxon>
        <taxon>Alteromonas/Salinimonas group</taxon>
        <taxon>Alteromonas</taxon>
    </lineage>
</organism>
<dbReference type="InterPro" id="IPR013573">
    <property type="entry name" value="Tscrpt_reg_YcdC_C"/>
</dbReference>
<evidence type="ECO:0000313" key="5">
    <source>
        <dbReference type="Proteomes" id="UP000175691"/>
    </source>
</evidence>
<evidence type="ECO:0000313" key="4">
    <source>
        <dbReference type="EMBL" id="OFC72380.1"/>
    </source>
</evidence>
<keyword evidence="1 2" id="KW-0238">DNA-binding</keyword>
<dbReference type="STRING" id="1656094.BFC18_03770"/>
<name>A0A1E7ZFY1_9ALTE</name>
<dbReference type="GO" id="GO:0003677">
    <property type="term" value="F:DNA binding"/>
    <property type="evidence" value="ECO:0007669"/>
    <property type="project" value="UniProtKB-UniRule"/>
</dbReference>
<feature type="domain" description="HTH tetR-type" evidence="3">
    <location>
        <begin position="13"/>
        <end position="73"/>
    </location>
</feature>
<dbReference type="PROSITE" id="PS50977">
    <property type="entry name" value="HTH_TETR_2"/>
    <property type="match status" value="1"/>
</dbReference>
<dbReference type="PRINTS" id="PR00455">
    <property type="entry name" value="HTHTETR"/>
</dbReference>
<dbReference type="InterPro" id="IPR001647">
    <property type="entry name" value="HTH_TetR"/>
</dbReference>
<evidence type="ECO:0000256" key="2">
    <source>
        <dbReference type="PROSITE-ProRule" id="PRU00335"/>
    </source>
</evidence>
<dbReference type="SUPFAM" id="SSF48498">
    <property type="entry name" value="Tetracyclin repressor-like, C-terminal domain"/>
    <property type="match status" value="1"/>
</dbReference>
<feature type="DNA-binding region" description="H-T-H motif" evidence="2">
    <location>
        <begin position="36"/>
        <end position="55"/>
    </location>
</feature>
<dbReference type="RefSeq" id="WP_070123605.1">
    <property type="nucleotide sequence ID" value="NZ_MDHN01000005.1"/>
</dbReference>
<dbReference type="OrthoDB" id="6860332at2"/>
<dbReference type="PANTHER" id="PTHR30328">
    <property type="entry name" value="TRANSCRIPTIONAL REPRESSOR"/>
    <property type="match status" value="1"/>
</dbReference>
<evidence type="ECO:0000259" key="3">
    <source>
        <dbReference type="PROSITE" id="PS50977"/>
    </source>
</evidence>
<sequence length="217" mass="24394">MSQATKVDASVGARNRAIILTAAEKAFAAQGFKGTSVQQVADQAGLPKTNVLYYFKTKQELYLAVLKETMTLWNSSFDRATVNDDPAEMLADYIAEKMELSRTNPLASKIFAMEIINGAPNLNNYFDEEHSEWMEGRVSIINSWISSGKMQPIDPHYLLFNIWASTQHYADFSIQITRLRGAKMKKADFAEATKHLVTLTLNGCGLDVPEKYRIETR</sequence>
<dbReference type="InterPro" id="IPR036271">
    <property type="entry name" value="Tet_transcr_reg_TetR-rel_C_sf"/>
</dbReference>
<keyword evidence="5" id="KW-1185">Reference proteome</keyword>
<dbReference type="Proteomes" id="UP000175691">
    <property type="component" value="Unassembled WGS sequence"/>
</dbReference>
<dbReference type="Pfam" id="PF00440">
    <property type="entry name" value="TetR_N"/>
    <property type="match status" value="1"/>
</dbReference>
<dbReference type="EMBL" id="MDHN01000005">
    <property type="protein sequence ID" value="OFC72380.1"/>
    <property type="molecule type" value="Genomic_DNA"/>
</dbReference>
<dbReference type="InterPro" id="IPR050109">
    <property type="entry name" value="HTH-type_TetR-like_transc_reg"/>
</dbReference>